<proteinExistence type="predicted"/>
<evidence type="ECO:0000313" key="2">
    <source>
        <dbReference type="Proteomes" id="UP001497623"/>
    </source>
</evidence>
<evidence type="ECO:0000313" key="1">
    <source>
        <dbReference type="EMBL" id="CAL4103067.1"/>
    </source>
</evidence>
<dbReference type="AlphaFoldDB" id="A0AAV2QVA2"/>
<feature type="non-terminal residue" evidence="1">
    <location>
        <position position="1"/>
    </location>
</feature>
<comment type="caution">
    <text evidence="1">The sequence shown here is derived from an EMBL/GenBank/DDBJ whole genome shotgun (WGS) entry which is preliminary data.</text>
</comment>
<dbReference type="Proteomes" id="UP001497623">
    <property type="component" value="Unassembled WGS sequence"/>
</dbReference>
<gene>
    <name evidence="1" type="ORF">MNOR_LOCUS17466</name>
</gene>
<dbReference type="EMBL" id="CAXKWB010012025">
    <property type="protein sequence ID" value="CAL4103067.1"/>
    <property type="molecule type" value="Genomic_DNA"/>
</dbReference>
<keyword evidence="2" id="KW-1185">Reference proteome</keyword>
<sequence>VVRGWRQKYEFLLGVVGSPSRLLPEALAEELGMVEAKRQGYAIERALVQANIDTWENMGAKDEAPQGRLKDRPESIRSLYEQVANLDCMLTSLETQIDVLSAVQNHLPKELQ</sequence>
<reference evidence="1 2" key="1">
    <citation type="submission" date="2024-05" db="EMBL/GenBank/DDBJ databases">
        <authorList>
            <person name="Wallberg A."/>
        </authorList>
    </citation>
    <scope>NUCLEOTIDE SEQUENCE [LARGE SCALE GENOMIC DNA]</scope>
</reference>
<name>A0AAV2QVA2_MEGNR</name>
<feature type="non-terminal residue" evidence="1">
    <location>
        <position position="112"/>
    </location>
</feature>
<organism evidence="1 2">
    <name type="scientific">Meganyctiphanes norvegica</name>
    <name type="common">Northern krill</name>
    <name type="synonym">Thysanopoda norvegica</name>
    <dbReference type="NCBI Taxonomy" id="48144"/>
    <lineage>
        <taxon>Eukaryota</taxon>
        <taxon>Metazoa</taxon>
        <taxon>Ecdysozoa</taxon>
        <taxon>Arthropoda</taxon>
        <taxon>Crustacea</taxon>
        <taxon>Multicrustacea</taxon>
        <taxon>Malacostraca</taxon>
        <taxon>Eumalacostraca</taxon>
        <taxon>Eucarida</taxon>
        <taxon>Euphausiacea</taxon>
        <taxon>Euphausiidae</taxon>
        <taxon>Meganyctiphanes</taxon>
    </lineage>
</organism>
<accession>A0AAV2QVA2</accession>
<protein>
    <submittedName>
        <fullName evidence="1">Uncharacterized protein</fullName>
    </submittedName>
</protein>